<sequence length="82" mass="9697">MNHRTRSTPARGRRVRSNRLRDLEDRLANTERRIERLENTLKGVVREFEDVSIGGPCKCGESLLIVRHRTIYCPSCRYRRTI</sequence>
<organism evidence="2 3">
    <name type="scientific">Haloterrigena alkaliphila</name>
    <dbReference type="NCBI Taxonomy" id="2816475"/>
    <lineage>
        <taxon>Archaea</taxon>
        <taxon>Methanobacteriati</taxon>
        <taxon>Methanobacteriota</taxon>
        <taxon>Stenosarchaea group</taxon>
        <taxon>Halobacteria</taxon>
        <taxon>Halobacteriales</taxon>
        <taxon>Natrialbaceae</taxon>
        <taxon>Haloterrigena</taxon>
    </lineage>
</organism>
<protein>
    <submittedName>
        <fullName evidence="2">Uncharacterized protein</fullName>
    </submittedName>
</protein>
<accession>A0A8A2VL64</accession>
<evidence type="ECO:0000313" key="2">
    <source>
        <dbReference type="EMBL" id="QSW98928.1"/>
    </source>
</evidence>
<dbReference type="RefSeq" id="WP_207288536.1">
    <property type="nucleotide sequence ID" value="NZ_CP071462.1"/>
</dbReference>
<name>A0A8A2VL64_9EURY</name>
<dbReference type="KEGG" id="hakz:J0X25_16315"/>
<evidence type="ECO:0000256" key="1">
    <source>
        <dbReference type="SAM" id="Coils"/>
    </source>
</evidence>
<reference evidence="2 3" key="1">
    <citation type="submission" date="2021-03" db="EMBL/GenBank/DDBJ databases">
        <title>Haloterrigena longa sp. nov. and Haloterrigena limicola sp. nov., extremely halophilic archaea isolated from a salt lake.</title>
        <authorList>
            <person name="Henglin C."/>
        </authorList>
    </citation>
    <scope>NUCLEOTIDE SEQUENCE [LARGE SCALE GENOMIC DNA]</scope>
    <source>
        <strain evidence="2 3">KZCA68</strain>
    </source>
</reference>
<keyword evidence="3" id="KW-1185">Reference proteome</keyword>
<dbReference type="AlphaFoldDB" id="A0A8A2VL64"/>
<evidence type="ECO:0000313" key="3">
    <source>
        <dbReference type="Proteomes" id="UP000663203"/>
    </source>
</evidence>
<proteinExistence type="predicted"/>
<dbReference type="GeneID" id="63188902"/>
<dbReference type="Proteomes" id="UP000663203">
    <property type="component" value="Chromosome"/>
</dbReference>
<feature type="coiled-coil region" evidence="1">
    <location>
        <begin position="13"/>
        <end position="47"/>
    </location>
</feature>
<gene>
    <name evidence="2" type="ORF">J0X25_16315</name>
</gene>
<dbReference type="EMBL" id="CP071462">
    <property type="protein sequence ID" value="QSW98928.1"/>
    <property type="molecule type" value="Genomic_DNA"/>
</dbReference>
<keyword evidence="1" id="KW-0175">Coiled coil</keyword>